<reference evidence="2 3" key="1">
    <citation type="submission" date="2019-03" db="EMBL/GenBank/DDBJ databases">
        <title>Three New Species of Nocardioides, Nocardioides euryhalodurans sp. nov., Nocardioides seonyuensis sp. nov. and Nocardioides eburneoflavus sp. nov. Iolated from Soil.</title>
        <authorList>
            <person name="Roh S.G."/>
            <person name="Lee C."/>
            <person name="Kim M.-K."/>
            <person name="Kim S.B."/>
        </authorList>
    </citation>
    <scope>NUCLEOTIDE SEQUENCE [LARGE SCALE GENOMIC DNA]</scope>
    <source>
        <strain evidence="2 3">MMS17-SY207-3</strain>
    </source>
</reference>
<proteinExistence type="predicted"/>
<evidence type="ECO:0000313" key="2">
    <source>
        <dbReference type="EMBL" id="QBX55731.1"/>
    </source>
</evidence>
<name>A0A4P7IIM3_9ACTN</name>
<dbReference type="RefSeq" id="WP_135267722.1">
    <property type="nucleotide sequence ID" value="NZ_CP038436.1"/>
</dbReference>
<gene>
    <name evidence="2" type="ORF">EXE58_09880</name>
</gene>
<sequence length="474" mass="51216">MASYDDLNDMIGPLKRAAIDAYMCSNNWGGFLGYRIVGDKYFFAHPNVSGSYGTTTEEVDRPNEQGEGGGRWKMRIPMAFDPDAEDKYVDDFNNIRDRIDEALRPWKWLPEPADIAEMVESVRQANRILSLDAVNAGGTVTGGGEIGGNINLILENSDAMAGGMITAFKANFLAQLGKAVAGHHAITIVLGGMLAAEWKIWEQARQTVADLVEQSTQAFDAAAEGGDIDWDVVLKVAGYAVAGAAIFATAGTGAATALAVAGLGIKILDGAVPASGSGTETDAPGGDFDSVMDSFEGTLKDLDTAIEDEETILEDNLRTNLSQIRADKSSYDLERPPIMDIDDDSDLGAPSEIRIEPVLVKEITETYLPNIRGELMRAANRLQEVVSLSAIHRDSSLGLGSYGPREQYHDLRDLGYELIRNLQLEVSYSAKSLQLGVEDILVTDSDQQDALEAHAQRVIDLEIGQPTGPYNPWN</sequence>
<evidence type="ECO:0000313" key="3">
    <source>
        <dbReference type="Proteomes" id="UP000294853"/>
    </source>
</evidence>
<dbReference type="EMBL" id="CP038436">
    <property type="protein sequence ID" value="QBX55731.1"/>
    <property type="molecule type" value="Genomic_DNA"/>
</dbReference>
<evidence type="ECO:0000256" key="1">
    <source>
        <dbReference type="SAM" id="MobiDB-lite"/>
    </source>
</evidence>
<dbReference type="KEGG" id="nsn:EXE58_09880"/>
<protein>
    <submittedName>
        <fullName evidence="2">Uncharacterized protein</fullName>
    </submittedName>
</protein>
<dbReference type="OrthoDB" id="3781990at2"/>
<organism evidence="2 3">
    <name type="scientific">Nocardioides seonyuensis</name>
    <dbReference type="NCBI Taxonomy" id="2518371"/>
    <lineage>
        <taxon>Bacteria</taxon>
        <taxon>Bacillati</taxon>
        <taxon>Actinomycetota</taxon>
        <taxon>Actinomycetes</taxon>
        <taxon>Propionibacteriales</taxon>
        <taxon>Nocardioidaceae</taxon>
        <taxon>Nocardioides</taxon>
    </lineage>
</organism>
<dbReference type="Proteomes" id="UP000294853">
    <property type="component" value="Chromosome"/>
</dbReference>
<feature type="region of interest" description="Disordered" evidence="1">
    <location>
        <begin position="52"/>
        <end position="72"/>
    </location>
</feature>
<accession>A0A4P7IIM3</accession>
<dbReference type="AlphaFoldDB" id="A0A4P7IIM3"/>
<keyword evidence="3" id="KW-1185">Reference proteome</keyword>